<dbReference type="PROSITE" id="PS51419">
    <property type="entry name" value="RAB"/>
    <property type="match status" value="1"/>
</dbReference>
<dbReference type="EMBL" id="MU864931">
    <property type="protein sequence ID" value="KAK4466536.1"/>
    <property type="molecule type" value="Genomic_DNA"/>
</dbReference>
<comment type="subcellular location">
    <subcellularLocation>
        <location evidence="1">Cell membrane</location>
        <topology evidence="1">Lipid-anchor</topology>
        <orientation evidence="1">Cytoplasmic side</orientation>
    </subcellularLocation>
</comment>
<name>A0AAV9I6L0_9PEZI</name>
<keyword evidence="6" id="KW-0342">GTP-binding</keyword>
<keyword evidence="12" id="KW-0732">Signal</keyword>
<evidence type="ECO:0000256" key="7">
    <source>
        <dbReference type="ARBA" id="ARBA00023136"/>
    </source>
</evidence>
<evidence type="ECO:0000256" key="1">
    <source>
        <dbReference type="ARBA" id="ARBA00004342"/>
    </source>
</evidence>
<accession>A0AAV9I6L0</accession>
<evidence type="ECO:0000313" key="15">
    <source>
        <dbReference type="Proteomes" id="UP001321749"/>
    </source>
</evidence>
<dbReference type="Pfam" id="PF00071">
    <property type="entry name" value="Ras"/>
    <property type="match status" value="1"/>
</dbReference>
<dbReference type="SMART" id="SM00174">
    <property type="entry name" value="RHO"/>
    <property type="match status" value="1"/>
</dbReference>
<dbReference type="InterPro" id="IPR001806">
    <property type="entry name" value="Small_GTPase"/>
</dbReference>
<dbReference type="AlphaFoldDB" id="A0AAV9I6L0"/>
<evidence type="ECO:0000259" key="13">
    <source>
        <dbReference type="Pfam" id="PF17111"/>
    </source>
</evidence>
<dbReference type="PANTHER" id="PTHR24072">
    <property type="entry name" value="RHO FAMILY GTPASE"/>
    <property type="match status" value="1"/>
</dbReference>
<dbReference type="FunFam" id="3.40.50.300:FF:000983">
    <property type="entry name" value="Rho family GTPase"/>
    <property type="match status" value="1"/>
</dbReference>
<feature type="region of interest" description="Disordered" evidence="11">
    <location>
        <begin position="674"/>
        <end position="698"/>
    </location>
</feature>
<dbReference type="PROSITE" id="PS51421">
    <property type="entry name" value="RAS"/>
    <property type="match status" value="1"/>
</dbReference>
<keyword evidence="10" id="KW-0175">Coiled coil</keyword>
<dbReference type="NCBIfam" id="TIGR00231">
    <property type="entry name" value="small_GTP"/>
    <property type="match status" value="1"/>
</dbReference>
<feature type="compositionally biased region" description="Polar residues" evidence="11">
    <location>
        <begin position="302"/>
        <end position="317"/>
    </location>
</feature>
<feature type="compositionally biased region" description="Polar residues" evidence="11">
    <location>
        <begin position="370"/>
        <end position="393"/>
    </location>
</feature>
<dbReference type="Proteomes" id="UP001321749">
    <property type="component" value="Unassembled WGS sequence"/>
</dbReference>
<keyword evidence="3" id="KW-1003">Cell membrane</keyword>
<keyword evidence="9" id="KW-0636">Prenylation</keyword>
<comment type="similarity">
    <text evidence="2">Belongs to the small GTPase superfamily. Rho family.</text>
</comment>
<evidence type="ECO:0000256" key="6">
    <source>
        <dbReference type="ARBA" id="ARBA00023134"/>
    </source>
</evidence>
<evidence type="ECO:0000256" key="2">
    <source>
        <dbReference type="ARBA" id="ARBA00010142"/>
    </source>
</evidence>
<protein>
    <submittedName>
        <fullName evidence="14">GTP-binding protein rhoA</fullName>
    </submittedName>
</protein>
<comment type="caution">
    <text evidence="14">The sequence shown here is derived from an EMBL/GenBank/DDBJ whole genome shotgun (WGS) entry which is preliminary data.</text>
</comment>
<reference evidence="14" key="1">
    <citation type="journal article" date="2023" name="Mol. Phylogenet. Evol.">
        <title>Genome-scale phylogeny and comparative genomics of the fungal order Sordariales.</title>
        <authorList>
            <person name="Hensen N."/>
            <person name="Bonometti L."/>
            <person name="Westerberg I."/>
            <person name="Brannstrom I.O."/>
            <person name="Guillou S."/>
            <person name="Cros-Aarteil S."/>
            <person name="Calhoun S."/>
            <person name="Haridas S."/>
            <person name="Kuo A."/>
            <person name="Mondo S."/>
            <person name="Pangilinan J."/>
            <person name="Riley R."/>
            <person name="LaButti K."/>
            <person name="Andreopoulos B."/>
            <person name="Lipzen A."/>
            <person name="Chen C."/>
            <person name="Yan M."/>
            <person name="Daum C."/>
            <person name="Ng V."/>
            <person name="Clum A."/>
            <person name="Steindorff A."/>
            <person name="Ohm R.A."/>
            <person name="Martin F."/>
            <person name="Silar P."/>
            <person name="Natvig D.O."/>
            <person name="Lalanne C."/>
            <person name="Gautier V."/>
            <person name="Ament-Velasquez S.L."/>
            <person name="Kruys A."/>
            <person name="Hutchinson M.I."/>
            <person name="Powell A.J."/>
            <person name="Barry K."/>
            <person name="Miller A.N."/>
            <person name="Grigoriev I.V."/>
            <person name="Debuchy R."/>
            <person name="Gladieux P."/>
            <person name="Hiltunen Thoren M."/>
            <person name="Johannesson H."/>
        </authorList>
    </citation>
    <scope>NUCLEOTIDE SEQUENCE</scope>
    <source>
        <strain evidence="14">PSN324</strain>
    </source>
</reference>
<dbReference type="SMART" id="SM00173">
    <property type="entry name" value="RAS"/>
    <property type="match status" value="1"/>
</dbReference>
<dbReference type="Pfam" id="PF17111">
    <property type="entry name" value="PigL_N"/>
    <property type="match status" value="1"/>
</dbReference>
<dbReference type="GO" id="GO:0005886">
    <property type="term" value="C:plasma membrane"/>
    <property type="evidence" value="ECO:0007669"/>
    <property type="project" value="UniProtKB-SubCell"/>
</dbReference>
<organism evidence="14 15">
    <name type="scientific">Cladorrhinum samala</name>
    <dbReference type="NCBI Taxonomy" id="585594"/>
    <lineage>
        <taxon>Eukaryota</taxon>
        <taxon>Fungi</taxon>
        <taxon>Dikarya</taxon>
        <taxon>Ascomycota</taxon>
        <taxon>Pezizomycotina</taxon>
        <taxon>Sordariomycetes</taxon>
        <taxon>Sordariomycetidae</taxon>
        <taxon>Sordariales</taxon>
        <taxon>Podosporaceae</taxon>
        <taxon>Cladorrhinum</taxon>
    </lineage>
</organism>
<sequence>MDPLSISTAVLAFLSVSIKVCVGLRQFRDAAGDASVTINALLGDLAGLRKVLESMEETFQEVDDAAVVKQTGHIGSHWRNLTDALNDGHVALTDFAELLQSLNKQVKILDESRRHIRVQSAATKIALFRQQIQAYKDTLQLSLQTIILWNSVSVQNSTSNIIPRLDAVHQEIRRLATNVDIKIQTMQDLMIGAHESNTIKTAERLQSCIHSAASVLSSASTVMLGDVEVGGSISGDFTASEYAAVLDWVHNNSSDSASSPAEPRWSTSADAMRMGNRGLSSPTSSIAPPVDDNVAVMASPAIVNSPSRHSTPASNLRSEPGSIQLLPPAPISAAYAPNATVTNQVATLPTVIPELQLPQPEPARDKDDQTGQQGLRDAQNTLDVADSPTTVTPYRSRSRSRSHLSRLFGFLARDKRLGIPSDFSYTVNLLRQYRRKLCFVGDGACGKTCLLVSASKGAFPEVYVPTVFENYVCDVQVNKAQVELALWDTAGQEDYDRLRPLSYPDSHGIAICFAIDSPDSLYNVLKKWYWEINHFCKKVPIFLVGCKQDLRHDPRTIGDLMRVSQRPVTTEDGLKIAGLINASFYLETSAKTRFGMEKCMEIMAEELLQVAAKKRGPRPPPTSQQRADMEHLYEGEGFETKLLAFPENKYSYYNPIREDGSVWVMKGLAARSPMADYERGEGGPKSPRAPRSGFFGRR</sequence>
<evidence type="ECO:0000256" key="12">
    <source>
        <dbReference type="SAM" id="SignalP"/>
    </source>
</evidence>
<dbReference type="PROSITE" id="PS51420">
    <property type="entry name" value="RHO"/>
    <property type="match status" value="1"/>
</dbReference>
<dbReference type="PRINTS" id="PR00449">
    <property type="entry name" value="RASTRNSFRMNG"/>
</dbReference>
<feature type="domain" description="Azaphilone pigments biosynthesis cluster protein L N-terminal" evidence="13">
    <location>
        <begin position="1"/>
        <end position="187"/>
    </location>
</feature>
<proteinExistence type="inferred from homology"/>
<reference evidence="14" key="2">
    <citation type="submission" date="2023-06" db="EMBL/GenBank/DDBJ databases">
        <authorList>
            <consortium name="Lawrence Berkeley National Laboratory"/>
            <person name="Mondo S.J."/>
            <person name="Hensen N."/>
            <person name="Bonometti L."/>
            <person name="Westerberg I."/>
            <person name="Brannstrom I.O."/>
            <person name="Guillou S."/>
            <person name="Cros-Aarteil S."/>
            <person name="Calhoun S."/>
            <person name="Haridas S."/>
            <person name="Kuo A."/>
            <person name="Pangilinan J."/>
            <person name="Riley R."/>
            <person name="Labutti K."/>
            <person name="Andreopoulos B."/>
            <person name="Lipzen A."/>
            <person name="Chen C."/>
            <person name="Yanf M."/>
            <person name="Daum C."/>
            <person name="Ng V."/>
            <person name="Clum A."/>
            <person name="Steindorff A."/>
            <person name="Ohm R."/>
            <person name="Martin F."/>
            <person name="Silar P."/>
            <person name="Natvig D."/>
            <person name="Lalanne C."/>
            <person name="Gautier V."/>
            <person name="Ament-Velasquez S.L."/>
            <person name="Kruys A."/>
            <person name="Hutchinson M.I."/>
            <person name="Powell A.J."/>
            <person name="Barry K."/>
            <person name="Miller A.N."/>
            <person name="Grigoriev I.V."/>
            <person name="Debuchy R."/>
            <person name="Gladieux P."/>
            <person name="Thoren M.H."/>
            <person name="Johannesson H."/>
        </authorList>
    </citation>
    <scope>NUCLEOTIDE SEQUENCE</scope>
    <source>
        <strain evidence="14">PSN324</strain>
    </source>
</reference>
<keyword evidence="4" id="KW-0488">Methylation</keyword>
<evidence type="ECO:0000256" key="9">
    <source>
        <dbReference type="ARBA" id="ARBA00023289"/>
    </source>
</evidence>
<keyword evidence="7" id="KW-0472">Membrane</keyword>
<keyword evidence="8" id="KW-0449">Lipoprotein</keyword>
<evidence type="ECO:0000256" key="8">
    <source>
        <dbReference type="ARBA" id="ARBA00023288"/>
    </source>
</evidence>
<feature type="region of interest" description="Disordered" evidence="11">
    <location>
        <begin position="358"/>
        <end position="398"/>
    </location>
</feature>
<feature type="chain" id="PRO_5043978892" evidence="12">
    <location>
        <begin position="24"/>
        <end position="698"/>
    </location>
</feature>
<gene>
    <name evidence="14" type="ORF">QBC42DRAFT_293351</name>
</gene>
<dbReference type="InterPro" id="IPR005225">
    <property type="entry name" value="Small_GTP-bd"/>
</dbReference>
<dbReference type="SMART" id="SM00176">
    <property type="entry name" value="RAN"/>
    <property type="match status" value="1"/>
</dbReference>
<dbReference type="InterPro" id="IPR003578">
    <property type="entry name" value="Small_GTPase_Rho"/>
</dbReference>
<evidence type="ECO:0000256" key="10">
    <source>
        <dbReference type="SAM" id="Coils"/>
    </source>
</evidence>
<feature type="coiled-coil region" evidence="10">
    <location>
        <begin position="38"/>
        <end position="65"/>
    </location>
</feature>
<dbReference type="GO" id="GO:0003924">
    <property type="term" value="F:GTPase activity"/>
    <property type="evidence" value="ECO:0007669"/>
    <property type="project" value="InterPro"/>
</dbReference>
<keyword evidence="5" id="KW-0547">Nucleotide-binding</keyword>
<evidence type="ECO:0000256" key="5">
    <source>
        <dbReference type="ARBA" id="ARBA00022741"/>
    </source>
</evidence>
<evidence type="ECO:0000256" key="3">
    <source>
        <dbReference type="ARBA" id="ARBA00022475"/>
    </source>
</evidence>
<dbReference type="SUPFAM" id="SSF52540">
    <property type="entry name" value="P-loop containing nucleoside triphosphate hydrolases"/>
    <property type="match status" value="1"/>
</dbReference>
<dbReference type="InterPro" id="IPR031348">
    <property type="entry name" value="PigL_N"/>
</dbReference>
<evidence type="ECO:0000256" key="4">
    <source>
        <dbReference type="ARBA" id="ARBA00022481"/>
    </source>
</evidence>
<dbReference type="SMART" id="SM00175">
    <property type="entry name" value="RAB"/>
    <property type="match status" value="1"/>
</dbReference>
<keyword evidence="15" id="KW-1185">Reference proteome</keyword>
<evidence type="ECO:0000313" key="14">
    <source>
        <dbReference type="EMBL" id="KAK4466536.1"/>
    </source>
</evidence>
<dbReference type="InterPro" id="IPR027417">
    <property type="entry name" value="P-loop_NTPase"/>
</dbReference>
<evidence type="ECO:0000256" key="11">
    <source>
        <dbReference type="SAM" id="MobiDB-lite"/>
    </source>
</evidence>
<dbReference type="GO" id="GO:0007264">
    <property type="term" value="P:small GTPase-mediated signal transduction"/>
    <property type="evidence" value="ECO:0007669"/>
    <property type="project" value="InterPro"/>
</dbReference>
<dbReference type="Gene3D" id="3.40.50.300">
    <property type="entry name" value="P-loop containing nucleotide triphosphate hydrolases"/>
    <property type="match status" value="1"/>
</dbReference>
<feature type="signal peptide" evidence="12">
    <location>
        <begin position="1"/>
        <end position="23"/>
    </location>
</feature>
<feature type="region of interest" description="Disordered" evidence="11">
    <location>
        <begin position="302"/>
        <end position="322"/>
    </location>
</feature>
<dbReference type="GO" id="GO:0005525">
    <property type="term" value="F:GTP binding"/>
    <property type="evidence" value="ECO:0007669"/>
    <property type="project" value="UniProtKB-KW"/>
</dbReference>